<organism evidence="3 4">
    <name type="scientific">Fomitopsis schrenkii</name>
    <name type="common">Brown rot fungus</name>
    <dbReference type="NCBI Taxonomy" id="2126942"/>
    <lineage>
        <taxon>Eukaryota</taxon>
        <taxon>Fungi</taxon>
        <taxon>Dikarya</taxon>
        <taxon>Basidiomycota</taxon>
        <taxon>Agaricomycotina</taxon>
        <taxon>Agaricomycetes</taxon>
        <taxon>Polyporales</taxon>
        <taxon>Fomitopsis</taxon>
    </lineage>
</organism>
<reference evidence="3 4" key="1">
    <citation type="journal article" date="2012" name="Science">
        <title>The Paleozoic origin of enzymatic lignin decomposition reconstructed from 31 fungal genomes.</title>
        <authorList>
            <person name="Floudas D."/>
            <person name="Binder M."/>
            <person name="Riley R."/>
            <person name="Barry K."/>
            <person name="Blanchette R.A."/>
            <person name="Henrissat B."/>
            <person name="Martinez A.T."/>
            <person name="Otillar R."/>
            <person name="Spatafora J.W."/>
            <person name="Yadav J.S."/>
            <person name="Aerts A."/>
            <person name="Benoit I."/>
            <person name="Boyd A."/>
            <person name="Carlson A."/>
            <person name="Copeland A."/>
            <person name="Coutinho P.M."/>
            <person name="de Vries R.P."/>
            <person name="Ferreira P."/>
            <person name="Findley K."/>
            <person name="Foster B."/>
            <person name="Gaskell J."/>
            <person name="Glotzer D."/>
            <person name="Gorecki P."/>
            <person name="Heitman J."/>
            <person name="Hesse C."/>
            <person name="Hori C."/>
            <person name="Igarashi K."/>
            <person name="Jurgens J.A."/>
            <person name="Kallen N."/>
            <person name="Kersten P."/>
            <person name="Kohler A."/>
            <person name="Kuees U."/>
            <person name="Kumar T.K.A."/>
            <person name="Kuo A."/>
            <person name="LaButti K."/>
            <person name="Larrondo L.F."/>
            <person name="Lindquist E."/>
            <person name="Ling A."/>
            <person name="Lombard V."/>
            <person name="Lucas S."/>
            <person name="Lundell T."/>
            <person name="Martin R."/>
            <person name="McLaughlin D.J."/>
            <person name="Morgenstern I."/>
            <person name="Morin E."/>
            <person name="Murat C."/>
            <person name="Nagy L.G."/>
            <person name="Nolan M."/>
            <person name="Ohm R.A."/>
            <person name="Patyshakuliyeva A."/>
            <person name="Rokas A."/>
            <person name="Ruiz-Duenas F.J."/>
            <person name="Sabat G."/>
            <person name="Salamov A."/>
            <person name="Samejima M."/>
            <person name="Schmutz J."/>
            <person name="Slot J.C."/>
            <person name="St John F."/>
            <person name="Stenlid J."/>
            <person name="Sun H."/>
            <person name="Sun S."/>
            <person name="Syed K."/>
            <person name="Tsang A."/>
            <person name="Wiebenga A."/>
            <person name="Young D."/>
            <person name="Pisabarro A."/>
            <person name="Eastwood D.C."/>
            <person name="Martin F."/>
            <person name="Cullen D."/>
            <person name="Grigoriev I.V."/>
            <person name="Hibbett D.S."/>
        </authorList>
    </citation>
    <scope>NUCLEOTIDE SEQUENCE</scope>
    <source>
        <strain evidence="4">FP-58527</strain>
    </source>
</reference>
<protein>
    <recommendedName>
        <fullName evidence="2">RAVE complex protein Rav1 C-terminal domain-containing protein</fullName>
    </recommendedName>
</protein>
<dbReference type="InterPro" id="IPR052208">
    <property type="entry name" value="DmX-like/RAVE_component"/>
</dbReference>
<evidence type="ECO:0000256" key="1">
    <source>
        <dbReference type="SAM" id="MobiDB-lite"/>
    </source>
</evidence>
<dbReference type="HOGENOM" id="CLU_000310_0_1_1"/>
<dbReference type="EMBL" id="KE504128">
    <property type="protein sequence ID" value="EPT03893.1"/>
    <property type="molecule type" value="Genomic_DNA"/>
</dbReference>
<dbReference type="eggNOG" id="KOG1064">
    <property type="taxonomic scope" value="Eukaryota"/>
</dbReference>
<dbReference type="OrthoDB" id="342131at2759"/>
<evidence type="ECO:0000313" key="4">
    <source>
        <dbReference type="Proteomes" id="UP000015241"/>
    </source>
</evidence>
<dbReference type="InterPro" id="IPR036322">
    <property type="entry name" value="WD40_repeat_dom_sf"/>
</dbReference>
<accession>S8EI42</accession>
<dbReference type="InterPro" id="IPR001680">
    <property type="entry name" value="WD40_rpt"/>
</dbReference>
<dbReference type="STRING" id="743788.S8EI42"/>
<dbReference type="GO" id="GO:0043291">
    <property type="term" value="C:RAVE complex"/>
    <property type="evidence" value="ECO:0007669"/>
    <property type="project" value="TreeGrafter"/>
</dbReference>
<dbReference type="PANTHER" id="PTHR13950">
    <property type="entry name" value="RABCONNECTIN-RELATED"/>
    <property type="match status" value="1"/>
</dbReference>
<proteinExistence type="predicted"/>
<dbReference type="Proteomes" id="UP000015241">
    <property type="component" value="Unassembled WGS sequence"/>
</dbReference>
<dbReference type="SUPFAM" id="SSF50978">
    <property type="entry name" value="WD40 repeat-like"/>
    <property type="match status" value="1"/>
</dbReference>
<feature type="region of interest" description="Disordered" evidence="1">
    <location>
        <begin position="1290"/>
        <end position="1315"/>
    </location>
</feature>
<evidence type="ECO:0000313" key="3">
    <source>
        <dbReference type="EMBL" id="EPT03893.1"/>
    </source>
</evidence>
<feature type="domain" description="RAVE complex protein Rav1 C-terminal" evidence="2">
    <location>
        <begin position="605"/>
        <end position="1237"/>
    </location>
</feature>
<keyword evidence="4" id="KW-1185">Reference proteome</keyword>
<dbReference type="InParanoid" id="S8EI42"/>
<evidence type="ECO:0000259" key="2">
    <source>
        <dbReference type="Pfam" id="PF12234"/>
    </source>
</evidence>
<sequence>MLDLLRAYTGCPIAGLQFLALPRETLLLYPSLDSIIILNARTLAFLRALTFWEVFPGTRHTSDSVRCLTVDSGMKLAVASMASRIAVWSLSTAGGYQVHGSWRLHSSLVLPQDQQVTAVDCKSGLLAVGTRSSLSVYTLTLENDLPTWSRKWTYSTKSLARVRFSPSLMYIATTSLHDTTVRLHLTTSGRRAQAIPHPRPVSDIIWRHPGTHSGNRNDDPTLYTTTTDGTLRVFLSVLDAPQRVQLHAALDAASSIPLSSQLNSFEEGGKTLSSSVFALDREAILGVLKSVERTRGPEEDARSRRVREIAEEGWDLFLRVLADGSLVVQAVANIDRRPPTLLKQFTLLQSPPGLLPSPPPSHLYVVPAPSDPSTLTLITSPPLASYALSPLPFFDARAGGLNLLARGAEQKPRDGGEDVLGDARQEVVRFVRTPEGRGVGAVYADGSGEVWSLKHNGRRLEERGKWLIGDATEKVDRVVVLDGAGRLTLHTPSPATLTVPPLRLLFSLPVSSTSCHPHSHTVLAVTNDHRILIIHANLSPNPSLSIRLETSLPLSSPPTLILPVDPMAWSGTSGEASAFIAHSHDTLLSVSDDGELAFWTPSNGWRCTGRVRTGRRGLSRAACSSAKKSVLVVPTPDGEELTIWDSKTSEFSSGLEYQEILSSSDPINDLDWTSTPDAQSILAIGYTHHVELLSQQRMTYYDDTPGWGRCHTIDTGRMFPHPIGDSIWLAKGSLLVGAGHHLCLFGQPRRVEGEPRDESLFEYVARQNGPLEDYHPQMMLQCLLWEKVELVKQVIINLANNVESGRDPWEWQRIPLEDFYQKDEVVKAAHASSKPQYSLLFSEPDIREDDDEELFSRTRVERLIGHLEEHPLPHLTPNEHASLLVLIQTALEIEEQRRALDANGVRYLISMRAYYISHKRLSAPSTPASGRTGVTDKRIKPRQRLRYRDMIWAFHSESQELLLSQSIAACGGKMTWSDARSLGVFLWLRTTESLKAHMEVVARNQYMTGDMRDPTACSLFYFALGKAKLVLGLWRQAAWHKEQTQMLKFLNNDFTQPRWRTAALKNAFALLSKRRFEYAAAFFLLGGSLKDAVNVCVKHLDDFQLAVAIARVVECGNDGPILQGLLKDTVVPIAFRDGNRWLASWAFWLLHRRDLAVRILLNPLQDIASTLDVQITEIGDPNYDDPSLALLFSQLKDKTLQTAKGTSEISGRTEFNFVLQIARVFCRMGCHILALDLVRTWSFQRPSVIFPDRKPIANSEPSSPISTRLTLAPALRHRASVFIDMDPITRPASPAPNAVDASARPPPEQPKEEGDAIARKAGLGSLMKTAKQNVSVPEFDMGAFF</sequence>
<dbReference type="Pfam" id="PF12234">
    <property type="entry name" value="Rav1p_C"/>
    <property type="match status" value="1"/>
</dbReference>
<dbReference type="GO" id="GO:0007035">
    <property type="term" value="P:vacuolar acidification"/>
    <property type="evidence" value="ECO:0007669"/>
    <property type="project" value="TreeGrafter"/>
</dbReference>
<dbReference type="SMART" id="SM00320">
    <property type="entry name" value="WD40"/>
    <property type="match status" value="5"/>
</dbReference>
<dbReference type="InterPro" id="IPR015943">
    <property type="entry name" value="WD40/YVTN_repeat-like_dom_sf"/>
</dbReference>
<dbReference type="FunCoup" id="S8EI42">
    <property type="interactions" value="104"/>
</dbReference>
<dbReference type="InterPro" id="IPR022033">
    <property type="entry name" value="Rav1p_C"/>
</dbReference>
<dbReference type="PANTHER" id="PTHR13950:SF9">
    <property type="entry name" value="RABCONNECTIN-3A"/>
    <property type="match status" value="1"/>
</dbReference>
<name>S8EI42_FOMSC</name>
<gene>
    <name evidence="3" type="ORF">FOMPIDRAFT_150293</name>
</gene>
<dbReference type="Gene3D" id="2.130.10.10">
    <property type="entry name" value="YVTN repeat-like/Quinoprotein amine dehydrogenase"/>
    <property type="match status" value="2"/>
</dbReference>